<dbReference type="AlphaFoldDB" id="A0A3B1C7C8"/>
<dbReference type="PANTHER" id="PTHR43861:SF5">
    <property type="entry name" value="BLL5978 PROTEIN"/>
    <property type="match status" value="1"/>
</dbReference>
<dbReference type="EMBL" id="UOGA01000165">
    <property type="protein sequence ID" value="VAX19874.1"/>
    <property type="molecule type" value="Genomic_DNA"/>
</dbReference>
<accession>A0A3B1C7C8</accession>
<name>A0A3B1C7C8_9ZZZZ</name>
<evidence type="ECO:0000313" key="1">
    <source>
        <dbReference type="EMBL" id="VAX19874.1"/>
    </source>
</evidence>
<dbReference type="PANTHER" id="PTHR43861">
    <property type="entry name" value="TRANS-ACONITATE 2-METHYLTRANSFERASE-RELATED"/>
    <property type="match status" value="1"/>
</dbReference>
<dbReference type="Gene3D" id="3.40.50.150">
    <property type="entry name" value="Vaccinia Virus protein VP39"/>
    <property type="match status" value="1"/>
</dbReference>
<protein>
    <recommendedName>
        <fullName evidence="2">Methyltransferase type 11</fullName>
    </recommendedName>
</protein>
<sequence>MLSFLSSLKTSLIQKKVKRKFSNGEYKLESVLSCLCGSENLEPVAYRDSFGFPIGVTLCKRCGLGLLNPKPEDETLRQFYERDYRALYRGSSSMDDGYFMRSHRRGKKIYEYIEAHRPDAKINVVAEVGCGPGGILKYFQERGKEAYGCEFDSECVKLANSKGVKTFFGGVETMESEGVRADLLILSHLVEHISDPDRFLKQAEKIMADGAIVYVEVPGLRNKSNNFFSSVQIAHLYYYDLTTLSSVMGKNGFNMLCGDEAVRSLFTKGDCEKVILDGNYEKNIDVIESWKN</sequence>
<evidence type="ECO:0008006" key="2">
    <source>
        <dbReference type="Google" id="ProtNLM"/>
    </source>
</evidence>
<dbReference type="Pfam" id="PF13489">
    <property type="entry name" value="Methyltransf_23"/>
    <property type="match status" value="1"/>
</dbReference>
<organism evidence="1">
    <name type="scientific">hydrothermal vent metagenome</name>
    <dbReference type="NCBI Taxonomy" id="652676"/>
    <lineage>
        <taxon>unclassified sequences</taxon>
        <taxon>metagenomes</taxon>
        <taxon>ecological metagenomes</taxon>
    </lineage>
</organism>
<proteinExistence type="predicted"/>
<dbReference type="SUPFAM" id="SSF53335">
    <property type="entry name" value="S-adenosyl-L-methionine-dependent methyltransferases"/>
    <property type="match status" value="1"/>
</dbReference>
<reference evidence="1" key="1">
    <citation type="submission" date="2018-06" db="EMBL/GenBank/DDBJ databases">
        <authorList>
            <person name="Zhirakovskaya E."/>
        </authorList>
    </citation>
    <scope>NUCLEOTIDE SEQUENCE</scope>
</reference>
<dbReference type="InterPro" id="IPR029063">
    <property type="entry name" value="SAM-dependent_MTases_sf"/>
</dbReference>
<gene>
    <name evidence="1" type="ORF">MNBD_NITROSPINAE04-1072</name>
</gene>
<dbReference type="CDD" id="cd02440">
    <property type="entry name" value="AdoMet_MTases"/>
    <property type="match status" value="1"/>
</dbReference>